<reference evidence="2" key="1">
    <citation type="submission" date="2021-03" db="EMBL/GenBank/DDBJ databases">
        <title>Draft genome sequence of rust myrtle Austropuccinia psidii MF-1, a brazilian biotype.</title>
        <authorList>
            <person name="Quecine M.C."/>
            <person name="Pachon D.M.R."/>
            <person name="Bonatelli M.L."/>
            <person name="Correr F.H."/>
            <person name="Franceschini L.M."/>
            <person name="Leite T.F."/>
            <person name="Margarido G.R.A."/>
            <person name="Almeida C.A."/>
            <person name="Ferrarezi J.A."/>
            <person name="Labate C.A."/>
        </authorList>
    </citation>
    <scope>NUCLEOTIDE SEQUENCE</scope>
    <source>
        <strain evidence="2">MF-1</strain>
    </source>
</reference>
<gene>
    <name evidence="2" type="ORF">O181_112576</name>
</gene>
<dbReference type="Proteomes" id="UP000765509">
    <property type="component" value="Unassembled WGS sequence"/>
</dbReference>
<evidence type="ECO:0000313" key="3">
    <source>
        <dbReference type="Proteomes" id="UP000765509"/>
    </source>
</evidence>
<feature type="region of interest" description="Disordered" evidence="1">
    <location>
        <begin position="49"/>
        <end position="69"/>
    </location>
</feature>
<organism evidence="2 3">
    <name type="scientific">Austropuccinia psidii MF-1</name>
    <dbReference type="NCBI Taxonomy" id="1389203"/>
    <lineage>
        <taxon>Eukaryota</taxon>
        <taxon>Fungi</taxon>
        <taxon>Dikarya</taxon>
        <taxon>Basidiomycota</taxon>
        <taxon>Pucciniomycotina</taxon>
        <taxon>Pucciniomycetes</taxon>
        <taxon>Pucciniales</taxon>
        <taxon>Sphaerophragmiaceae</taxon>
        <taxon>Austropuccinia</taxon>
    </lineage>
</organism>
<evidence type="ECO:0000313" key="2">
    <source>
        <dbReference type="EMBL" id="MBW0572861.1"/>
    </source>
</evidence>
<dbReference type="AlphaFoldDB" id="A0A9Q3K3A2"/>
<proteinExistence type="predicted"/>
<name>A0A9Q3K3A2_9BASI</name>
<keyword evidence="3" id="KW-1185">Reference proteome</keyword>
<dbReference type="EMBL" id="AVOT02090878">
    <property type="protein sequence ID" value="MBW0572861.1"/>
    <property type="molecule type" value="Genomic_DNA"/>
</dbReference>
<sequence>MSAKSRFYGSGFSDLIRVFTNEELEQLLFGSPTFSLPNFSLLDWAMTSPSAPPSPPAMAGFSQTPTDPLNTEMVPDAAQTFYAFLEGQYDPRLFVPDPMGYFLKDHPSSFISSKKRRVCRVSKKKASLSYCLCPRRLDGKAITSYSLR</sequence>
<evidence type="ECO:0000256" key="1">
    <source>
        <dbReference type="SAM" id="MobiDB-lite"/>
    </source>
</evidence>
<protein>
    <submittedName>
        <fullName evidence="2">Uncharacterized protein</fullName>
    </submittedName>
</protein>
<comment type="caution">
    <text evidence="2">The sequence shown here is derived from an EMBL/GenBank/DDBJ whole genome shotgun (WGS) entry which is preliminary data.</text>
</comment>
<accession>A0A9Q3K3A2</accession>